<evidence type="ECO:0000256" key="1">
    <source>
        <dbReference type="SAM" id="MobiDB-lite"/>
    </source>
</evidence>
<dbReference type="EMBL" id="CAGKOT010000062">
    <property type="protein sequence ID" value="CAB5388642.1"/>
    <property type="molecule type" value="Genomic_DNA"/>
</dbReference>
<feature type="region of interest" description="Disordered" evidence="1">
    <location>
        <begin position="79"/>
        <end position="98"/>
    </location>
</feature>
<gene>
    <name evidence="2" type="ORF">CHRIB12_LOCUS20687</name>
</gene>
<accession>A0A916EHF8</accession>
<protein>
    <submittedName>
        <fullName evidence="2">Uncharacterized protein</fullName>
    </submittedName>
</protein>
<organism evidence="2 3">
    <name type="scientific">Rhizophagus irregularis</name>
    <dbReference type="NCBI Taxonomy" id="588596"/>
    <lineage>
        <taxon>Eukaryota</taxon>
        <taxon>Fungi</taxon>
        <taxon>Fungi incertae sedis</taxon>
        <taxon>Mucoromycota</taxon>
        <taxon>Glomeromycotina</taxon>
        <taxon>Glomeromycetes</taxon>
        <taxon>Glomerales</taxon>
        <taxon>Glomeraceae</taxon>
        <taxon>Rhizophagus</taxon>
    </lineage>
</organism>
<feature type="compositionally biased region" description="Polar residues" evidence="1">
    <location>
        <begin position="79"/>
        <end position="91"/>
    </location>
</feature>
<dbReference type="AlphaFoldDB" id="A0A916EHF8"/>
<proteinExistence type="predicted"/>
<evidence type="ECO:0000313" key="2">
    <source>
        <dbReference type="EMBL" id="CAB5388642.1"/>
    </source>
</evidence>
<reference evidence="2" key="1">
    <citation type="submission" date="2020-05" db="EMBL/GenBank/DDBJ databases">
        <authorList>
            <person name="Rincon C."/>
            <person name="Sanders R I."/>
            <person name="Robbins C."/>
            <person name="Chaturvedi A."/>
        </authorList>
    </citation>
    <scope>NUCLEOTIDE SEQUENCE</scope>
    <source>
        <strain evidence="2">CHB12</strain>
    </source>
</reference>
<dbReference type="OrthoDB" id="2350982at2759"/>
<name>A0A916EHF8_9GLOM</name>
<comment type="caution">
    <text evidence="2">The sequence shown here is derived from an EMBL/GenBank/DDBJ whole genome shotgun (WGS) entry which is preliminary data.</text>
</comment>
<dbReference type="Proteomes" id="UP000684084">
    <property type="component" value="Unassembled WGS sequence"/>
</dbReference>
<sequence length="98" mass="10891">MYHSPLSKTQENKSKFTNTKSLSSIDINVQLSSPKVIKKSATTDSTPSKTIIEASSITERMNWCLISIFTNTRGFEKSQGNKSLTRITKSSSTKEKNS</sequence>
<evidence type="ECO:0000313" key="3">
    <source>
        <dbReference type="Proteomes" id="UP000684084"/>
    </source>
</evidence>
<dbReference type="VEuPathDB" id="FungiDB:RhiirFUN_005040"/>